<dbReference type="EMBL" id="LAYC01000003">
    <property type="protein sequence ID" value="KYK56304.1"/>
    <property type="molecule type" value="Genomic_DNA"/>
</dbReference>
<evidence type="ECO:0000256" key="1">
    <source>
        <dbReference type="SAM" id="MobiDB-lite"/>
    </source>
</evidence>
<evidence type="ECO:0000313" key="2">
    <source>
        <dbReference type="EMBL" id="KYK56304.1"/>
    </source>
</evidence>
<feature type="compositionally biased region" description="Polar residues" evidence="1">
    <location>
        <begin position="1"/>
        <end position="17"/>
    </location>
</feature>
<keyword evidence="3" id="KW-1185">Reference proteome</keyword>
<comment type="caution">
    <text evidence="2">The sequence shown here is derived from an EMBL/GenBank/DDBJ whole genome shotgun (WGS) entry which is preliminary data.</text>
</comment>
<feature type="compositionally biased region" description="Basic and acidic residues" evidence="1">
    <location>
        <begin position="270"/>
        <end position="280"/>
    </location>
</feature>
<feature type="compositionally biased region" description="Basic residues" evidence="1">
    <location>
        <begin position="27"/>
        <end position="36"/>
    </location>
</feature>
<feature type="region of interest" description="Disordered" evidence="1">
    <location>
        <begin position="270"/>
        <end position="292"/>
    </location>
</feature>
<accession>A0A151GGU3</accession>
<dbReference type="GeneID" id="63720917"/>
<gene>
    <name evidence="2" type="ORF">DCS_08274</name>
</gene>
<sequence>MIQRGTECSGSPSTCASVSKCPEPQVLRRREHKHRAAPPPIASTSTAQAHPRHRHIHGTGTSPAQAPPQHKHTRLQQVQYRLRLPARLVADPSLGRSVRPVFVVVRPRRLGARPRAVIVAAALHKLLDDAAQDVEHLPVEQHGLVPSVVGHGVDEEAAEGQERVLRDAERTFGREAAVVGPDQLLLMPQHPVHRGADRLEVASEAEEDGRVLGSVERRVDDVPDADPHVGDEAVEDVVDAHVPEIVGVDVREEVLRRPHDAEQELLGRIRPVEEAGRGDGGEEEGAGGSHGGVDAVAMLRGEMFGRRDVWTAKCFDGEMFGPRESGPRRRRRFHLLCHGTFRRRPGRVFLPTAPSLVPGNTV</sequence>
<dbReference type="InParanoid" id="A0A151GGU3"/>
<name>A0A151GGU3_DRECN</name>
<dbReference type="Proteomes" id="UP000076580">
    <property type="component" value="Chromosome 03"/>
</dbReference>
<protein>
    <submittedName>
        <fullName evidence="2">Uncharacterized protein</fullName>
    </submittedName>
</protein>
<evidence type="ECO:0000313" key="3">
    <source>
        <dbReference type="Proteomes" id="UP000076580"/>
    </source>
</evidence>
<feature type="region of interest" description="Disordered" evidence="1">
    <location>
        <begin position="1"/>
        <end position="75"/>
    </location>
</feature>
<proteinExistence type="predicted"/>
<dbReference type="AlphaFoldDB" id="A0A151GGU3"/>
<organism evidence="2 3">
    <name type="scientific">Drechmeria coniospora</name>
    <name type="common">Nematophagous fungus</name>
    <name type="synonym">Meria coniospora</name>
    <dbReference type="NCBI Taxonomy" id="98403"/>
    <lineage>
        <taxon>Eukaryota</taxon>
        <taxon>Fungi</taxon>
        <taxon>Dikarya</taxon>
        <taxon>Ascomycota</taxon>
        <taxon>Pezizomycotina</taxon>
        <taxon>Sordariomycetes</taxon>
        <taxon>Hypocreomycetidae</taxon>
        <taxon>Hypocreales</taxon>
        <taxon>Ophiocordycipitaceae</taxon>
        <taxon>Drechmeria</taxon>
    </lineage>
</organism>
<reference evidence="2 3" key="1">
    <citation type="journal article" date="2016" name="Sci. Rep.">
        <title>Insights into Adaptations to a Near-Obligate Nematode Endoparasitic Lifestyle from the Finished Genome of Drechmeria coniospora.</title>
        <authorList>
            <person name="Zhang L."/>
            <person name="Zhou Z."/>
            <person name="Guo Q."/>
            <person name="Fokkens L."/>
            <person name="Miskei M."/>
            <person name="Pocsi I."/>
            <person name="Zhang W."/>
            <person name="Chen M."/>
            <person name="Wang L."/>
            <person name="Sun Y."/>
            <person name="Donzelli B.G."/>
            <person name="Gibson D.M."/>
            <person name="Nelson D.R."/>
            <person name="Luo J.G."/>
            <person name="Rep M."/>
            <person name="Liu H."/>
            <person name="Yang S."/>
            <person name="Wang J."/>
            <person name="Krasnoff S.B."/>
            <person name="Xu Y."/>
            <person name="Molnar I."/>
            <person name="Lin M."/>
        </authorList>
    </citation>
    <scope>NUCLEOTIDE SEQUENCE [LARGE SCALE GENOMIC DNA]</scope>
    <source>
        <strain evidence="2 3">ARSEF 6962</strain>
    </source>
</reference>
<dbReference type="RefSeq" id="XP_040655656.1">
    <property type="nucleotide sequence ID" value="XM_040805552.1"/>
</dbReference>